<keyword evidence="4" id="KW-1185">Reference proteome</keyword>
<proteinExistence type="predicted"/>
<dbReference type="EMBL" id="AP024202">
    <property type="protein sequence ID" value="BCN94356.1"/>
    <property type="molecule type" value="Genomic_DNA"/>
</dbReference>
<name>A0ABN6CZA5_9GAMM</name>
<evidence type="ECO:0000256" key="1">
    <source>
        <dbReference type="SAM" id="SignalP"/>
    </source>
</evidence>
<dbReference type="Pfam" id="PF16036">
    <property type="entry name" value="Chalcone_3"/>
    <property type="match status" value="1"/>
</dbReference>
<accession>A0ABN6CZA5</accession>
<gene>
    <name evidence="3" type="ORF">THMIRHAM_21410</name>
</gene>
<dbReference type="RefSeq" id="WP_237261821.1">
    <property type="nucleotide sequence ID" value="NZ_AP024202.1"/>
</dbReference>
<evidence type="ECO:0000313" key="3">
    <source>
        <dbReference type="EMBL" id="BCN94356.1"/>
    </source>
</evidence>
<feature type="signal peptide" evidence="1">
    <location>
        <begin position="1"/>
        <end position="22"/>
    </location>
</feature>
<keyword evidence="1" id="KW-0732">Signal</keyword>
<evidence type="ECO:0000259" key="2">
    <source>
        <dbReference type="Pfam" id="PF16036"/>
    </source>
</evidence>
<organism evidence="3 4">
    <name type="scientific">Thiomicrorhabdus immobilis</name>
    <dbReference type="NCBI Taxonomy" id="2791037"/>
    <lineage>
        <taxon>Bacteria</taxon>
        <taxon>Pseudomonadati</taxon>
        <taxon>Pseudomonadota</taxon>
        <taxon>Gammaproteobacteria</taxon>
        <taxon>Thiotrichales</taxon>
        <taxon>Piscirickettsiaceae</taxon>
        <taxon>Thiomicrorhabdus</taxon>
    </lineage>
</organism>
<dbReference type="Proteomes" id="UP001054820">
    <property type="component" value="Chromosome"/>
</dbReference>
<feature type="chain" id="PRO_5045751590" description="Chalcone isomerase domain-containing protein" evidence="1">
    <location>
        <begin position="23"/>
        <end position="184"/>
    </location>
</feature>
<reference evidence="3" key="1">
    <citation type="journal article" date="2022" name="Arch. Microbiol.">
        <title>Thiomicrorhabdus immobilis sp. nov., a mesophilic sulfur-oxidizing bacterium isolated from sediment of a brackish lake in northern Japan.</title>
        <authorList>
            <person name="Kojima H."/>
            <person name="Mochizuki J."/>
            <person name="Kanda M."/>
            <person name="Watanabe T."/>
            <person name="Fukui M."/>
        </authorList>
    </citation>
    <scope>NUCLEOTIDE SEQUENCE</scope>
    <source>
        <strain evidence="3">Am19</strain>
    </source>
</reference>
<evidence type="ECO:0000313" key="4">
    <source>
        <dbReference type="Proteomes" id="UP001054820"/>
    </source>
</evidence>
<dbReference type="InterPro" id="IPR016087">
    <property type="entry name" value="Chalcone_isomerase"/>
</dbReference>
<feature type="domain" description="Chalcone isomerase" evidence="2">
    <location>
        <begin position="43"/>
        <end position="179"/>
    </location>
</feature>
<sequence length="184" mass="20476">MKLAVYFALSVFGVVFSNGCLANASDSKDVVWQEVSQGKATWLWLDVYNASLYVDGKAERANPQPKLPKDFLADSQPLKLSLCYLQAISPGLFIEGANKVLPKEMSEPLKSEVSRLHQSYQPVKPGDCYELEYTPQIGTQLKLNQIPLFTSKVGGFKALYFGIWLGENPLSEDLKNRLLKNLGT</sequence>
<protein>
    <recommendedName>
        <fullName evidence="2">Chalcone isomerase domain-containing protein</fullName>
    </recommendedName>
</protein>